<dbReference type="Pfam" id="PF03843">
    <property type="entry name" value="Slp"/>
    <property type="match status" value="1"/>
</dbReference>
<evidence type="ECO:0000313" key="1">
    <source>
        <dbReference type="EMBL" id="KKL05368.1"/>
    </source>
</evidence>
<dbReference type="EMBL" id="LAZR01044146">
    <property type="protein sequence ID" value="KKL05368.1"/>
    <property type="molecule type" value="Genomic_DNA"/>
</dbReference>
<dbReference type="PROSITE" id="PS51257">
    <property type="entry name" value="PROKAR_LIPOPROTEIN"/>
    <property type="match status" value="1"/>
</dbReference>
<protein>
    <submittedName>
        <fullName evidence="1">Uncharacterized protein</fullName>
    </submittedName>
</protein>
<dbReference type="PANTHER" id="PTHR37530:SF1">
    <property type="entry name" value="OUTER MEMBRANE PROTEIN SLP"/>
    <property type="match status" value="1"/>
</dbReference>
<proteinExistence type="predicted"/>
<accession>A0A0F9CZV4</accession>
<dbReference type="GO" id="GO:0019867">
    <property type="term" value="C:outer membrane"/>
    <property type="evidence" value="ECO:0007669"/>
    <property type="project" value="InterPro"/>
</dbReference>
<dbReference type="AlphaFoldDB" id="A0A0F9CZV4"/>
<sequence length="164" mass="18236">MKTAVQSIVIFVVFFVLGCASGISKQTRSQVTFSDSFKVLQADPDKYAGETVLLGGKILETLATSDSSEITVLELSLSQQDRPVDGAKSEGRYLVRSNQFLDPAIYKKDTLLTVVGKISGKEDRKIGDFDYIYPIVEEIEIKLWPPEYRAAPRFHFGFGIGKTF</sequence>
<gene>
    <name evidence="1" type="ORF">LCGC14_2606720</name>
</gene>
<dbReference type="InterPro" id="IPR004658">
    <property type="entry name" value="OMP_Slp"/>
</dbReference>
<comment type="caution">
    <text evidence="1">The sequence shown here is derived from an EMBL/GenBank/DDBJ whole genome shotgun (WGS) entry which is preliminary data.</text>
</comment>
<organism evidence="1">
    <name type="scientific">marine sediment metagenome</name>
    <dbReference type="NCBI Taxonomy" id="412755"/>
    <lineage>
        <taxon>unclassified sequences</taxon>
        <taxon>metagenomes</taxon>
        <taxon>ecological metagenomes</taxon>
    </lineage>
</organism>
<dbReference type="PANTHER" id="PTHR37530">
    <property type="entry name" value="OUTER MEMBRANE PROTEIN SLP"/>
    <property type="match status" value="1"/>
</dbReference>
<reference evidence="1" key="1">
    <citation type="journal article" date="2015" name="Nature">
        <title>Complex archaea that bridge the gap between prokaryotes and eukaryotes.</title>
        <authorList>
            <person name="Spang A."/>
            <person name="Saw J.H."/>
            <person name="Jorgensen S.L."/>
            <person name="Zaremba-Niedzwiedzka K."/>
            <person name="Martijn J."/>
            <person name="Lind A.E."/>
            <person name="van Eijk R."/>
            <person name="Schleper C."/>
            <person name="Guy L."/>
            <person name="Ettema T.J."/>
        </authorList>
    </citation>
    <scope>NUCLEOTIDE SEQUENCE</scope>
</reference>
<name>A0A0F9CZV4_9ZZZZ</name>
<dbReference type="PIRSF" id="PIRSF004982">
    <property type="entry name" value="SlP"/>
    <property type="match status" value="1"/>
</dbReference>